<feature type="compositionally biased region" description="Basic residues" evidence="1">
    <location>
        <begin position="164"/>
        <end position="174"/>
    </location>
</feature>
<feature type="compositionally biased region" description="Basic and acidic residues" evidence="1">
    <location>
        <begin position="227"/>
        <end position="256"/>
    </location>
</feature>
<evidence type="ECO:0000256" key="1">
    <source>
        <dbReference type="SAM" id="MobiDB-lite"/>
    </source>
</evidence>
<keyword evidence="3" id="KW-1185">Reference proteome</keyword>
<evidence type="ECO:0000313" key="2">
    <source>
        <dbReference type="EMBL" id="KIW41589.1"/>
    </source>
</evidence>
<feature type="region of interest" description="Disordered" evidence="1">
    <location>
        <begin position="1"/>
        <end position="181"/>
    </location>
</feature>
<organism evidence="2 3">
    <name type="scientific">Exophiala oligosperma</name>
    <dbReference type="NCBI Taxonomy" id="215243"/>
    <lineage>
        <taxon>Eukaryota</taxon>
        <taxon>Fungi</taxon>
        <taxon>Dikarya</taxon>
        <taxon>Ascomycota</taxon>
        <taxon>Pezizomycotina</taxon>
        <taxon>Eurotiomycetes</taxon>
        <taxon>Chaetothyriomycetidae</taxon>
        <taxon>Chaetothyriales</taxon>
        <taxon>Herpotrichiellaceae</taxon>
        <taxon>Exophiala</taxon>
    </lineage>
</organism>
<feature type="compositionally biased region" description="Low complexity" evidence="1">
    <location>
        <begin position="49"/>
        <end position="58"/>
    </location>
</feature>
<protein>
    <submittedName>
        <fullName evidence="2">Uncharacterized protein</fullName>
    </submittedName>
</protein>
<dbReference type="EMBL" id="KN847337">
    <property type="protein sequence ID" value="KIW41589.1"/>
    <property type="molecule type" value="Genomic_DNA"/>
</dbReference>
<evidence type="ECO:0000313" key="3">
    <source>
        <dbReference type="Proteomes" id="UP000053342"/>
    </source>
</evidence>
<name>A0A0D2E1C3_9EURO</name>
<reference evidence="2 3" key="1">
    <citation type="submission" date="2015-01" db="EMBL/GenBank/DDBJ databases">
        <title>The Genome Sequence of Exophiala oligosperma CBS72588.</title>
        <authorList>
            <consortium name="The Broad Institute Genomics Platform"/>
            <person name="Cuomo C."/>
            <person name="de Hoog S."/>
            <person name="Gorbushina A."/>
            <person name="Stielow B."/>
            <person name="Teixiera M."/>
            <person name="Abouelleil A."/>
            <person name="Chapman S.B."/>
            <person name="Priest M."/>
            <person name="Young S.K."/>
            <person name="Wortman J."/>
            <person name="Nusbaum C."/>
            <person name="Birren B."/>
        </authorList>
    </citation>
    <scope>NUCLEOTIDE SEQUENCE [LARGE SCALE GENOMIC DNA]</scope>
    <source>
        <strain evidence="2 3">CBS 72588</strain>
    </source>
</reference>
<feature type="region of interest" description="Disordered" evidence="1">
    <location>
        <begin position="214"/>
        <end position="264"/>
    </location>
</feature>
<feature type="compositionally biased region" description="Polar residues" evidence="1">
    <location>
        <begin position="66"/>
        <end position="76"/>
    </location>
</feature>
<dbReference type="Proteomes" id="UP000053342">
    <property type="component" value="Unassembled WGS sequence"/>
</dbReference>
<proteinExistence type="predicted"/>
<dbReference type="AlphaFoldDB" id="A0A0D2E1C3"/>
<dbReference type="RefSeq" id="XP_016261805.1">
    <property type="nucleotide sequence ID" value="XM_016408325.1"/>
</dbReference>
<dbReference type="OrthoDB" id="4160109at2759"/>
<dbReference type="VEuPathDB" id="FungiDB:PV06_07136"/>
<dbReference type="GeneID" id="27359210"/>
<gene>
    <name evidence="2" type="ORF">PV06_07136</name>
</gene>
<dbReference type="HOGENOM" id="CLU_1061867_0_0_1"/>
<sequence length="264" mass="29887">MAAADYFQSGARPPFEQQNGLYPPPGPRRTSSSQPAFGRDPPPQGHPSPHTQPQHAQYAPPPYQPLNNEQKAQQSVHFAPTPSPGERSRPSPQPQPQPYAMNQPNYQVHPAQHLSTYPQNPYVPLEYQNQQAYYPPSPYQHPRPNHSYTDLHGGGGYSSDPEHHQRHKHKSRPRRVSDNSRSTNADALLGAAGGGLIGDLIFPGLGTIGGALAGWVGGKDYGKHRKWREEKRDREQENWEKKFRNRDRDRSRSHSHDRPRRNHE</sequence>
<accession>A0A0D2E1C3</accession>